<accession>A0A1H1QPW2</accession>
<keyword evidence="4 7" id="KW-0812">Transmembrane</keyword>
<dbReference type="InterPro" id="IPR036259">
    <property type="entry name" value="MFS_trans_sf"/>
</dbReference>
<evidence type="ECO:0000256" key="5">
    <source>
        <dbReference type="ARBA" id="ARBA00022989"/>
    </source>
</evidence>
<evidence type="ECO:0000256" key="6">
    <source>
        <dbReference type="ARBA" id="ARBA00023136"/>
    </source>
</evidence>
<evidence type="ECO:0000259" key="8">
    <source>
        <dbReference type="PROSITE" id="PS50850"/>
    </source>
</evidence>
<dbReference type="RefSeq" id="WP_091521807.1">
    <property type="nucleotide sequence ID" value="NZ_LT629772.1"/>
</dbReference>
<feature type="transmembrane region" description="Helical" evidence="7">
    <location>
        <begin position="110"/>
        <end position="130"/>
    </location>
</feature>
<dbReference type="InterPro" id="IPR011701">
    <property type="entry name" value="MFS"/>
</dbReference>
<evidence type="ECO:0000256" key="1">
    <source>
        <dbReference type="ARBA" id="ARBA00004651"/>
    </source>
</evidence>
<keyword evidence="5 7" id="KW-1133">Transmembrane helix</keyword>
<feature type="transmembrane region" description="Helical" evidence="7">
    <location>
        <begin position="81"/>
        <end position="98"/>
    </location>
</feature>
<evidence type="ECO:0000313" key="10">
    <source>
        <dbReference type="Proteomes" id="UP000199103"/>
    </source>
</evidence>
<dbReference type="InterPro" id="IPR020846">
    <property type="entry name" value="MFS_dom"/>
</dbReference>
<dbReference type="PANTHER" id="PTHR23517">
    <property type="entry name" value="RESISTANCE PROTEIN MDTM, PUTATIVE-RELATED-RELATED"/>
    <property type="match status" value="1"/>
</dbReference>
<dbReference type="GO" id="GO:0022857">
    <property type="term" value="F:transmembrane transporter activity"/>
    <property type="evidence" value="ECO:0007669"/>
    <property type="project" value="InterPro"/>
</dbReference>
<sequence length="401" mass="41602">MTTVRQRTGRRAGWGFMIIAAVLGSFLAGASAPTPLYARYATIWHFSPVTVTVVFGVYAIALLITLLVTGSLSDSLGRRPVILLALTVQILAMVVFLLSRGLVWLYVGRILQGIATGLVTAAVSAALLDLEPADHPGRGPLANAVMPTVGLAAGALLAGALVQYGPAPLRLVYGVLLVCYLALAVALFSFDLPPTDRRPISLRPRIGVHPELRATFLAVVPCIVACWSLGGLYLSLGPSLMLGLEHSANRLLGGATVFALCAAGALSCLLLRGLTPDRIMIIGCLMLIIGLAVTVPSIMVGSGVVLGIGSIISGAGFGAGFLGSVRHLVAGAEPQWRGGLIASVYTVAYLSFALPAVIAGVVSTRLGLPTTAICYAALVAVLVLISIIAERLRNRRQTAGR</sequence>
<keyword evidence="6 7" id="KW-0472">Membrane</keyword>
<evidence type="ECO:0000256" key="3">
    <source>
        <dbReference type="ARBA" id="ARBA00022475"/>
    </source>
</evidence>
<evidence type="ECO:0000256" key="4">
    <source>
        <dbReference type="ARBA" id="ARBA00022692"/>
    </source>
</evidence>
<feature type="transmembrane region" description="Helical" evidence="7">
    <location>
        <begin position="142"/>
        <end position="165"/>
    </location>
</feature>
<feature type="domain" description="Major facilitator superfamily (MFS) profile" evidence="8">
    <location>
        <begin position="13"/>
        <end position="394"/>
    </location>
</feature>
<dbReference type="GO" id="GO:0005886">
    <property type="term" value="C:plasma membrane"/>
    <property type="evidence" value="ECO:0007669"/>
    <property type="project" value="UniProtKB-SubCell"/>
</dbReference>
<feature type="transmembrane region" description="Helical" evidence="7">
    <location>
        <begin position="368"/>
        <end position="389"/>
    </location>
</feature>
<feature type="transmembrane region" description="Helical" evidence="7">
    <location>
        <begin position="279"/>
        <end position="299"/>
    </location>
</feature>
<dbReference type="InterPro" id="IPR050171">
    <property type="entry name" value="MFS_Transporters"/>
</dbReference>
<protein>
    <submittedName>
        <fullName evidence="9">Predicted arabinose efflux permease, MFS family</fullName>
    </submittedName>
</protein>
<keyword evidence="10" id="KW-1185">Reference proteome</keyword>
<keyword evidence="3" id="KW-1003">Cell membrane</keyword>
<dbReference type="PROSITE" id="PS50850">
    <property type="entry name" value="MFS"/>
    <property type="match status" value="1"/>
</dbReference>
<proteinExistence type="predicted"/>
<dbReference type="AlphaFoldDB" id="A0A1H1QPW2"/>
<name>A0A1H1QPW2_9ACTN</name>
<dbReference type="Gene3D" id="1.20.1250.20">
    <property type="entry name" value="MFS general substrate transporter like domains"/>
    <property type="match status" value="1"/>
</dbReference>
<evidence type="ECO:0000313" key="9">
    <source>
        <dbReference type="EMBL" id="SDS25488.1"/>
    </source>
</evidence>
<feature type="transmembrane region" description="Helical" evidence="7">
    <location>
        <begin position="12"/>
        <end position="31"/>
    </location>
</feature>
<feature type="transmembrane region" description="Helical" evidence="7">
    <location>
        <begin position="43"/>
        <end position="69"/>
    </location>
</feature>
<feature type="transmembrane region" description="Helical" evidence="7">
    <location>
        <begin position="305"/>
        <end position="328"/>
    </location>
</feature>
<organism evidence="9 10">
    <name type="scientific">Microlunatus soli</name>
    <dbReference type="NCBI Taxonomy" id="630515"/>
    <lineage>
        <taxon>Bacteria</taxon>
        <taxon>Bacillati</taxon>
        <taxon>Actinomycetota</taxon>
        <taxon>Actinomycetes</taxon>
        <taxon>Propionibacteriales</taxon>
        <taxon>Propionibacteriaceae</taxon>
        <taxon>Microlunatus</taxon>
    </lineage>
</organism>
<dbReference type="Pfam" id="PF07690">
    <property type="entry name" value="MFS_1"/>
    <property type="match status" value="1"/>
</dbReference>
<evidence type="ECO:0000256" key="2">
    <source>
        <dbReference type="ARBA" id="ARBA00022448"/>
    </source>
</evidence>
<reference evidence="9 10" key="1">
    <citation type="submission" date="2016-10" db="EMBL/GenBank/DDBJ databases">
        <authorList>
            <person name="de Groot N.N."/>
        </authorList>
    </citation>
    <scope>NUCLEOTIDE SEQUENCE [LARGE SCALE GENOMIC DNA]</scope>
    <source>
        <strain evidence="9 10">DSM 21800</strain>
    </source>
</reference>
<dbReference type="OrthoDB" id="3177957at2"/>
<feature type="transmembrane region" description="Helical" evidence="7">
    <location>
        <begin position="340"/>
        <end position="362"/>
    </location>
</feature>
<keyword evidence="2" id="KW-0813">Transport</keyword>
<dbReference type="Proteomes" id="UP000199103">
    <property type="component" value="Chromosome I"/>
</dbReference>
<feature type="transmembrane region" description="Helical" evidence="7">
    <location>
        <begin position="171"/>
        <end position="193"/>
    </location>
</feature>
<dbReference type="PANTHER" id="PTHR23517:SF13">
    <property type="entry name" value="MAJOR FACILITATOR SUPERFAMILY MFS_1"/>
    <property type="match status" value="1"/>
</dbReference>
<gene>
    <name evidence="9" type="ORF">SAMN04489812_1346</name>
</gene>
<feature type="transmembrane region" description="Helical" evidence="7">
    <location>
        <begin position="214"/>
        <end position="236"/>
    </location>
</feature>
<dbReference type="STRING" id="630515.SAMN04489812_1346"/>
<feature type="transmembrane region" description="Helical" evidence="7">
    <location>
        <begin position="251"/>
        <end position="272"/>
    </location>
</feature>
<dbReference type="EMBL" id="LT629772">
    <property type="protein sequence ID" value="SDS25488.1"/>
    <property type="molecule type" value="Genomic_DNA"/>
</dbReference>
<dbReference type="SUPFAM" id="SSF103473">
    <property type="entry name" value="MFS general substrate transporter"/>
    <property type="match status" value="1"/>
</dbReference>
<comment type="subcellular location">
    <subcellularLocation>
        <location evidence="1">Cell membrane</location>
        <topology evidence="1">Multi-pass membrane protein</topology>
    </subcellularLocation>
</comment>
<evidence type="ECO:0000256" key="7">
    <source>
        <dbReference type="SAM" id="Phobius"/>
    </source>
</evidence>